<dbReference type="Gene3D" id="3.30.200.20">
    <property type="entry name" value="Phosphorylase Kinase, domain 1"/>
    <property type="match status" value="1"/>
</dbReference>
<dbReference type="OrthoDB" id="137117at2"/>
<dbReference type="Pfam" id="PF00069">
    <property type="entry name" value="Pkinase"/>
    <property type="match status" value="1"/>
</dbReference>
<dbReference type="PROSITE" id="PS00108">
    <property type="entry name" value="PROTEIN_KINASE_ST"/>
    <property type="match status" value="1"/>
</dbReference>
<dbReference type="AlphaFoldDB" id="A0A143QGJ0"/>
<dbReference type="Proteomes" id="UP000076038">
    <property type="component" value="Chromosome"/>
</dbReference>
<evidence type="ECO:0000256" key="10">
    <source>
        <dbReference type="SAM" id="MobiDB-lite"/>
    </source>
</evidence>
<evidence type="ECO:0000256" key="2">
    <source>
        <dbReference type="ARBA" id="ARBA00014676"/>
    </source>
</evidence>
<keyword evidence="4 12" id="KW-0808">Transferase</keyword>
<comment type="catalytic activity">
    <reaction evidence="8">
        <text>L-threonyl-[protein] + ATP = O-phospho-L-threonyl-[protein] + ADP + H(+)</text>
        <dbReference type="Rhea" id="RHEA:46608"/>
        <dbReference type="Rhea" id="RHEA-COMP:11060"/>
        <dbReference type="Rhea" id="RHEA-COMP:11605"/>
        <dbReference type="ChEBI" id="CHEBI:15378"/>
        <dbReference type="ChEBI" id="CHEBI:30013"/>
        <dbReference type="ChEBI" id="CHEBI:30616"/>
        <dbReference type="ChEBI" id="CHEBI:61977"/>
        <dbReference type="ChEBI" id="CHEBI:456216"/>
        <dbReference type="EC" id="2.7.11.1"/>
    </reaction>
</comment>
<feature type="domain" description="Protein kinase" evidence="11">
    <location>
        <begin position="197"/>
        <end position="475"/>
    </location>
</feature>
<dbReference type="GO" id="GO:0004674">
    <property type="term" value="F:protein serine/threonine kinase activity"/>
    <property type="evidence" value="ECO:0007669"/>
    <property type="project" value="UniProtKB-KW"/>
</dbReference>
<gene>
    <name evidence="12" type="primary">pknG</name>
    <name evidence="12" type="ORF">A3Q41_00713</name>
</gene>
<dbReference type="EC" id="2.7.11.1" evidence="1"/>
<evidence type="ECO:0000256" key="4">
    <source>
        <dbReference type="ARBA" id="ARBA00022679"/>
    </source>
</evidence>
<dbReference type="FunFam" id="1.10.510.10:FF:000306">
    <property type="entry name" value="Serine/threonine protein kinase"/>
    <property type="match status" value="1"/>
</dbReference>
<comment type="catalytic activity">
    <reaction evidence="9">
        <text>L-seryl-[protein] + ATP = O-phospho-L-seryl-[protein] + ADP + H(+)</text>
        <dbReference type="Rhea" id="RHEA:17989"/>
        <dbReference type="Rhea" id="RHEA-COMP:9863"/>
        <dbReference type="Rhea" id="RHEA-COMP:11604"/>
        <dbReference type="ChEBI" id="CHEBI:15378"/>
        <dbReference type="ChEBI" id="CHEBI:29999"/>
        <dbReference type="ChEBI" id="CHEBI:30616"/>
        <dbReference type="ChEBI" id="CHEBI:83421"/>
        <dbReference type="ChEBI" id="CHEBI:456216"/>
        <dbReference type="EC" id="2.7.11.1"/>
    </reaction>
</comment>
<dbReference type="GO" id="GO:0106310">
    <property type="term" value="F:protein serine kinase activity"/>
    <property type="evidence" value="ECO:0007669"/>
    <property type="project" value="RHEA"/>
</dbReference>
<organism evidence="12 13">
    <name type="scientific">Rhodococcoides fascians</name>
    <name type="common">Rhodococcus fascians</name>
    <dbReference type="NCBI Taxonomy" id="1828"/>
    <lineage>
        <taxon>Bacteria</taxon>
        <taxon>Bacillati</taxon>
        <taxon>Actinomycetota</taxon>
        <taxon>Actinomycetes</taxon>
        <taxon>Mycobacteriales</taxon>
        <taxon>Nocardiaceae</taxon>
        <taxon>Rhodococcoides</taxon>
    </lineage>
</organism>
<dbReference type="Pfam" id="PF16919">
    <property type="entry name" value="PknG_rubred"/>
    <property type="match status" value="1"/>
</dbReference>
<dbReference type="InterPro" id="IPR000719">
    <property type="entry name" value="Prot_kinase_dom"/>
</dbReference>
<feature type="compositionally biased region" description="Basic residues" evidence="10">
    <location>
        <begin position="102"/>
        <end position="120"/>
    </location>
</feature>
<dbReference type="PANTHER" id="PTHR24363">
    <property type="entry name" value="SERINE/THREONINE PROTEIN KINASE"/>
    <property type="match status" value="1"/>
</dbReference>
<dbReference type="EMBL" id="CP015220">
    <property type="protein sequence ID" value="AMY22031.1"/>
    <property type="molecule type" value="Genomic_DNA"/>
</dbReference>
<feature type="compositionally biased region" description="Low complexity" evidence="10">
    <location>
        <begin position="7"/>
        <end position="17"/>
    </location>
</feature>
<evidence type="ECO:0000256" key="9">
    <source>
        <dbReference type="ARBA" id="ARBA00048679"/>
    </source>
</evidence>
<dbReference type="InterPro" id="IPR011990">
    <property type="entry name" value="TPR-like_helical_dom_sf"/>
</dbReference>
<dbReference type="Gene3D" id="1.25.40.10">
    <property type="entry name" value="Tetratricopeptide repeat domain"/>
    <property type="match status" value="2"/>
</dbReference>
<evidence type="ECO:0000256" key="5">
    <source>
        <dbReference type="ARBA" id="ARBA00022741"/>
    </source>
</evidence>
<accession>A0A143QGJ0</accession>
<evidence type="ECO:0000256" key="6">
    <source>
        <dbReference type="ARBA" id="ARBA00022777"/>
    </source>
</evidence>
<evidence type="ECO:0000259" key="11">
    <source>
        <dbReference type="PROSITE" id="PS50011"/>
    </source>
</evidence>
<reference evidence="13" key="2">
    <citation type="submission" date="2016-04" db="EMBL/GenBank/DDBJ databases">
        <title>Complete Genome and Plasmid Sequences for Rhodococcus fascians D188 and Draft Sequences for Rhodococcus spp. Isolates PBTS 1 and PBTS 2.</title>
        <authorList>
            <person name="Stamer R."/>
            <person name="Vereecke D."/>
            <person name="Zhang Y."/>
            <person name="Schilkey F."/>
            <person name="Devitt N."/>
            <person name="Randall J."/>
        </authorList>
    </citation>
    <scope>NUCLEOTIDE SEQUENCE [LARGE SCALE GENOMIC DNA]</scope>
    <source>
        <strain evidence="13">PBTS2</strain>
    </source>
</reference>
<dbReference type="InterPro" id="IPR011009">
    <property type="entry name" value="Kinase-like_dom_sf"/>
</dbReference>
<keyword evidence="6 12" id="KW-0418">Kinase</keyword>
<dbReference type="Gene3D" id="1.10.510.10">
    <property type="entry name" value="Transferase(Phosphotransferase) domain 1"/>
    <property type="match status" value="1"/>
</dbReference>
<dbReference type="InterPro" id="IPR031636">
    <property type="entry name" value="PknG_TPR"/>
</dbReference>
<keyword evidence="13" id="KW-1185">Reference proteome</keyword>
<dbReference type="SMART" id="SM00220">
    <property type="entry name" value="S_TKc"/>
    <property type="match status" value="1"/>
</dbReference>
<evidence type="ECO:0000313" key="13">
    <source>
        <dbReference type="Proteomes" id="UP000076038"/>
    </source>
</evidence>
<sequence length="830" mass="89300">MDEDEQQPTAPAQRTQAVSRDQLTSTDGVERTQAVSRPEATPTDGVERTQAVSRSPIDDRTAPTPGPNSPVGEGNSAVSKSAVAKSTAAKSGMSQSASTRARTGRSRSGRSRSTGIRRRLGGGLVEVPRVEPIDPATAVMSDPTVPQHKRFCWKCNAKVGRSEPGEPDISVGVCPHCGTTFDFTPLLEPGDRVVGQYDVQGCIAHGGLGWIYLAIDRNVSDRWVVLKGLLHFGDEEAHAVAVAERQFLAEVAHPGVVKIYNFVEQPRGDGTSVGFIVMEYVGGRSLRDILTACGDDARMPVEQALAYVLEVLPALGYLHSIGLVYNDLKPENIMVSEDQIKLIDLGAVAGIEDYGYLYGTVGYQAPEIVKTGPTVASDIYTVGRTLAVLTLDMPSKNGKYLDGLPSVAESDVLQQFPSLHRLLLRATNADPTRRFRSADEFAGQATGVLREILAIRTGVERPGLSAVFSPPRTTFGTEQSVGRTDTYVDGKVRHERMTAAEVVAALPVPLVDPNDPSAPLLAAAVHVEAQQTLDSLQHAKRNGIERVSAGTTGATGSAPAGASLEITLAEVKAHLDLGHVVEATDILSKVQSEDHAADPWRVQWYAGLIALLHHEYDSAFTSFDNVLGAMPGELAPKLALGATSELLGHVALGNDEDAEKWRARAEGLYRAVWRTNRGIVSSAFGLARQLQRRGDQTGAIAALDQVPISSRHYSMARMTSVLTLLMDRSRAELSEADFRSAARRVALLPKAESRALQMRTLVLAMALDWIVSGHASTAEREPILSVPFTEDGLRRGTEKGLRALARSATDRAHRFSLVDLANAIRPRSLF</sequence>
<dbReference type="InterPro" id="IPR031634">
    <property type="entry name" value="PknG_rubred"/>
</dbReference>
<keyword evidence="3" id="KW-0723">Serine/threonine-protein kinase</keyword>
<feature type="compositionally biased region" description="Polar residues" evidence="10">
    <location>
        <begin position="18"/>
        <end position="27"/>
    </location>
</feature>
<evidence type="ECO:0000256" key="1">
    <source>
        <dbReference type="ARBA" id="ARBA00012513"/>
    </source>
</evidence>
<evidence type="ECO:0000313" key="12">
    <source>
        <dbReference type="EMBL" id="AMY22031.1"/>
    </source>
</evidence>
<dbReference type="PANTHER" id="PTHR24363:SF0">
    <property type="entry name" value="SERINE_THREONINE KINASE LIKE DOMAIN CONTAINING 1"/>
    <property type="match status" value="1"/>
</dbReference>
<dbReference type="Pfam" id="PF16918">
    <property type="entry name" value="PknG_TPR"/>
    <property type="match status" value="1"/>
</dbReference>
<dbReference type="CDD" id="cd14014">
    <property type="entry name" value="STKc_PknB_like"/>
    <property type="match status" value="1"/>
</dbReference>
<evidence type="ECO:0000256" key="7">
    <source>
        <dbReference type="ARBA" id="ARBA00022840"/>
    </source>
</evidence>
<evidence type="ECO:0000256" key="3">
    <source>
        <dbReference type="ARBA" id="ARBA00022527"/>
    </source>
</evidence>
<protein>
    <recommendedName>
        <fullName evidence="2">Serine/threonine-protein kinase PknG</fullName>
        <ecNumber evidence="1">2.7.11.1</ecNumber>
    </recommendedName>
</protein>
<dbReference type="RefSeq" id="WP_094718922.1">
    <property type="nucleotide sequence ID" value="NZ_CP015220.1"/>
</dbReference>
<dbReference type="GO" id="GO:0005524">
    <property type="term" value="F:ATP binding"/>
    <property type="evidence" value="ECO:0007669"/>
    <property type="project" value="UniProtKB-KW"/>
</dbReference>
<keyword evidence="7" id="KW-0067">ATP-binding</keyword>
<dbReference type="KEGG" id="rhs:A3Q41_00713"/>
<dbReference type="InterPro" id="IPR008271">
    <property type="entry name" value="Ser/Thr_kinase_AS"/>
</dbReference>
<dbReference type="PROSITE" id="PS50011">
    <property type="entry name" value="PROTEIN_KINASE_DOM"/>
    <property type="match status" value="1"/>
</dbReference>
<feature type="region of interest" description="Disordered" evidence="10">
    <location>
        <begin position="1"/>
        <end position="123"/>
    </location>
</feature>
<reference evidence="12 13" key="1">
    <citation type="journal article" date="2016" name="Genome Announc.">
        <title>Complete Genome and Plasmid Sequences for Rhodococcus fascians D188 and Draft Sequences for Rhodococcus Isolates PBTS 1 and PBTS 2.</title>
        <authorList>
            <person name="Stamler R.A."/>
            <person name="Vereecke D."/>
            <person name="Zhang Y."/>
            <person name="Schilkey F."/>
            <person name="Devitt N."/>
            <person name="Randall J.J."/>
        </authorList>
    </citation>
    <scope>NUCLEOTIDE SEQUENCE [LARGE SCALE GENOMIC DNA]</scope>
    <source>
        <strain evidence="12 13">PBTS2</strain>
    </source>
</reference>
<feature type="compositionally biased region" description="Low complexity" evidence="10">
    <location>
        <begin position="76"/>
        <end position="101"/>
    </location>
</feature>
<evidence type="ECO:0000256" key="8">
    <source>
        <dbReference type="ARBA" id="ARBA00047899"/>
    </source>
</evidence>
<name>A0A143QGJ0_RHOFA</name>
<keyword evidence="5" id="KW-0547">Nucleotide-binding</keyword>
<proteinExistence type="predicted"/>
<dbReference type="PATRIC" id="fig|1653479.3.peg.728"/>
<dbReference type="SUPFAM" id="SSF56112">
    <property type="entry name" value="Protein kinase-like (PK-like)"/>
    <property type="match status" value="1"/>
</dbReference>